<dbReference type="AlphaFoldDB" id="A0A371DMG1"/>
<accession>A0A371DMG1</accession>
<evidence type="ECO:0000313" key="2">
    <source>
        <dbReference type="Proteomes" id="UP000256964"/>
    </source>
</evidence>
<evidence type="ECO:0000313" key="1">
    <source>
        <dbReference type="EMBL" id="RDX53715.1"/>
    </source>
</evidence>
<organism evidence="1 2">
    <name type="scientific">Lentinus brumalis</name>
    <dbReference type="NCBI Taxonomy" id="2498619"/>
    <lineage>
        <taxon>Eukaryota</taxon>
        <taxon>Fungi</taxon>
        <taxon>Dikarya</taxon>
        <taxon>Basidiomycota</taxon>
        <taxon>Agaricomycotina</taxon>
        <taxon>Agaricomycetes</taxon>
        <taxon>Polyporales</taxon>
        <taxon>Polyporaceae</taxon>
        <taxon>Lentinus</taxon>
    </lineage>
</organism>
<dbReference type="Proteomes" id="UP000256964">
    <property type="component" value="Unassembled WGS sequence"/>
</dbReference>
<reference evidence="1 2" key="1">
    <citation type="journal article" date="2018" name="Biotechnol. Biofuels">
        <title>Integrative visual omics of the white-rot fungus Polyporus brumalis exposes the biotechnological potential of its oxidative enzymes for delignifying raw plant biomass.</title>
        <authorList>
            <person name="Miyauchi S."/>
            <person name="Rancon A."/>
            <person name="Drula E."/>
            <person name="Hage H."/>
            <person name="Chaduli D."/>
            <person name="Favel A."/>
            <person name="Grisel S."/>
            <person name="Henrissat B."/>
            <person name="Herpoel-Gimbert I."/>
            <person name="Ruiz-Duenas F.J."/>
            <person name="Chevret D."/>
            <person name="Hainaut M."/>
            <person name="Lin J."/>
            <person name="Wang M."/>
            <person name="Pangilinan J."/>
            <person name="Lipzen A."/>
            <person name="Lesage-Meessen L."/>
            <person name="Navarro D."/>
            <person name="Riley R."/>
            <person name="Grigoriev I.V."/>
            <person name="Zhou S."/>
            <person name="Raouche S."/>
            <person name="Rosso M.N."/>
        </authorList>
    </citation>
    <scope>NUCLEOTIDE SEQUENCE [LARGE SCALE GENOMIC DNA]</scope>
    <source>
        <strain evidence="1 2">BRFM 1820</strain>
    </source>
</reference>
<protein>
    <submittedName>
        <fullName evidence="1">Uncharacterized protein</fullName>
    </submittedName>
</protein>
<dbReference type="EMBL" id="KZ857386">
    <property type="protein sequence ID" value="RDX53715.1"/>
    <property type="molecule type" value="Genomic_DNA"/>
</dbReference>
<proteinExistence type="predicted"/>
<name>A0A371DMG1_9APHY</name>
<sequence>MNCLRQVQLHTYTVSSDWSVREHAAYVRNEDCLATHTEPASPFQSRQEWQDATWRYAACLLTPAQLFLCGYATVRWMADVLLYDSSFVSDP</sequence>
<keyword evidence="2" id="KW-1185">Reference proteome</keyword>
<gene>
    <name evidence="1" type="ORF">OH76DRAFT_1398833</name>
</gene>